<dbReference type="InParanoid" id="A0A409VUA7"/>
<feature type="domain" description="DUF1977" evidence="2">
    <location>
        <begin position="2"/>
        <end position="129"/>
    </location>
</feature>
<dbReference type="OrthoDB" id="1507364at2759"/>
<dbReference type="Pfam" id="PF09320">
    <property type="entry name" value="DUF1977"/>
    <property type="match status" value="1"/>
</dbReference>
<name>A0A409VUA7_9AGAR</name>
<sequence length="137" mass="15478">METGGLGIHYFVNPTEFTNHPVIGAELAKEGVKLGRVIEEAIPDKEKKSDGPKTRKVVKGKGKKRGPALQRFEDMVDRVYTQDLYAQCRSGLDRKERAKEAEVGIFGFGTDWKKVEQIEKEVIPSCEELKRLGVFNR</sequence>
<evidence type="ECO:0000259" key="2">
    <source>
        <dbReference type="Pfam" id="PF09320"/>
    </source>
</evidence>
<reference evidence="3 4" key="1">
    <citation type="journal article" date="2018" name="Evol. Lett.">
        <title>Horizontal gene cluster transfer increased hallucinogenic mushroom diversity.</title>
        <authorList>
            <person name="Reynolds H.T."/>
            <person name="Vijayakumar V."/>
            <person name="Gluck-Thaler E."/>
            <person name="Korotkin H.B."/>
            <person name="Matheny P.B."/>
            <person name="Slot J.C."/>
        </authorList>
    </citation>
    <scope>NUCLEOTIDE SEQUENCE [LARGE SCALE GENOMIC DNA]</scope>
    <source>
        <strain evidence="3 4">SRW20</strain>
    </source>
</reference>
<feature type="compositionally biased region" description="Basic and acidic residues" evidence="1">
    <location>
        <begin position="43"/>
        <end position="53"/>
    </location>
</feature>
<protein>
    <recommendedName>
        <fullName evidence="2">DUF1977 domain-containing protein</fullName>
    </recommendedName>
</protein>
<keyword evidence="4" id="KW-1185">Reference proteome</keyword>
<evidence type="ECO:0000313" key="3">
    <source>
        <dbReference type="EMBL" id="PPQ69835.1"/>
    </source>
</evidence>
<evidence type="ECO:0000313" key="4">
    <source>
        <dbReference type="Proteomes" id="UP000284706"/>
    </source>
</evidence>
<gene>
    <name evidence="3" type="ORF">CVT26_014214</name>
</gene>
<feature type="compositionally biased region" description="Basic residues" evidence="1">
    <location>
        <begin position="54"/>
        <end position="66"/>
    </location>
</feature>
<dbReference type="EMBL" id="NHYE01005561">
    <property type="protein sequence ID" value="PPQ69835.1"/>
    <property type="molecule type" value="Genomic_DNA"/>
</dbReference>
<comment type="caution">
    <text evidence="3">The sequence shown here is derived from an EMBL/GenBank/DDBJ whole genome shotgun (WGS) entry which is preliminary data.</text>
</comment>
<dbReference type="Proteomes" id="UP000284706">
    <property type="component" value="Unassembled WGS sequence"/>
</dbReference>
<proteinExistence type="predicted"/>
<dbReference type="InterPro" id="IPR015399">
    <property type="entry name" value="DUF1977_DnaJ-like"/>
</dbReference>
<organism evidence="3 4">
    <name type="scientific">Gymnopilus dilepis</name>
    <dbReference type="NCBI Taxonomy" id="231916"/>
    <lineage>
        <taxon>Eukaryota</taxon>
        <taxon>Fungi</taxon>
        <taxon>Dikarya</taxon>
        <taxon>Basidiomycota</taxon>
        <taxon>Agaricomycotina</taxon>
        <taxon>Agaricomycetes</taxon>
        <taxon>Agaricomycetidae</taxon>
        <taxon>Agaricales</taxon>
        <taxon>Agaricineae</taxon>
        <taxon>Hymenogastraceae</taxon>
        <taxon>Gymnopilus</taxon>
    </lineage>
</organism>
<accession>A0A409VUA7</accession>
<feature type="region of interest" description="Disordered" evidence="1">
    <location>
        <begin position="43"/>
        <end position="66"/>
    </location>
</feature>
<dbReference type="AlphaFoldDB" id="A0A409VUA7"/>
<dbReference type="STRING" id="231916.A0A409VUA7"/>
<evidence type="ECO:0000256" key="1">
    <source>
        <dbReference type="SAM" id="MobiDB-lite"/>
    </source>
</evidence>